<dbReference type="PROSITE" id="PS50035">
    <property type="entry name" value="PLD"/>
    <property type="match status" value="2"/>
</dbReference>
<protein>
    <recommendedName>
        <fullName evidence="4">phospholipase D</fullName>
        <ecNumber evidence="4">3.1.4.4</ecNumber>
    </recommendedName>
</protein>
<evidence type="ECO:0000259" key="13">
    <source>
        <dbReference type="PROSITE" id="PS50004"/>
    </source>
</evidence>
<evidence type="ECO:0000256" key="5">
    <source>
        <dbReference type="ARBA" id="ARBA00022723"/>
    </source>
</evidence>
<dbReference type="FunFam" id="3.30.870.10:FF:000027">
    <property type="entry name" value="Phospholipase D"/>
    <property type="match status" value="1"/>
</dbReference>
<evidence type="ECO:0000313" key="16">
    <source>
        <dbReference type="Proteomes" id="UP001151287"/>
    </source>
</evidence>
<comment type="cofactor">
    <cofactor evidence="2">
        <name>Ca(2+)</name>
        <dbReference type="ChEBI" id="CHEBI:29108"/>
    </cofactor>
</comment>
<feature type="domain" description="PLD phosphodiesterase" evidence="14">
    <location>
        <begin position="475"/>
        <end position="510"/>
    </location>
</feature>
<evidence type="ECO:0000256" key="2">
    <source>
        <dbReference type="ARBA" id="ARBA00001913"/>
    </source>
</evidence>
<dbReference type="PANTHER" id="PTHR18896:SF65">
    <property type="entry name" value="PHOSPHOLIPASE D BETA 1"/>
    <property type="match status" value="1"/>
</dbReference>
<evidence type="ECO:0000313" key="15">
    <source>
        <dbReference type="EMBL" id="KAJ1691073.1"/>
    </source>
</evidence>
<keyword evidence="16" id="KW-1185">Reference proteome</keyword>
<sequence length="978" mass="111236">MDGHPNPYPPPYTPYEYPPPNQPPTGPYLAQPASFPSHPHNLAPQFNHSGPLLYRPPTYSPTTYDNPYPPSPPAYPNLNPSHHDPNLYQHPEYSSFHHIRSGQYDRPNMQPELNQNPSGFQHAGSDRYEMSNHSSSSHHSYSDSISMVHDGGHNLDSRPSLKVLLLHGSLEIIVRNARNLPNKDMFHEIIGDRKMGDPMTSDPYVAVSVSDVVIACTYVKYDNENPEWDQNFYVPVAHETSVVLFTVKDEDTFGAQIIGTVSIPAETIYSEERIDEVFPLLGPNGMPCNQGATLSLLIQYIPVARLRMYPAGPDCKGVANTYFPLRRGGKVTLYQDAHVPENCLPKFWLENGVQFQHGQCWRDMFDAISGATKFIYIAGWSVLHTVTLVRDGGMGNMVMLGDLLKRKSQEGVRVCLLIWDDRTSRNILGHKFHGFMHTNDEQTRQFFKHSSVNVLLCPRTTGKKNRFVRQQEAKTIFTHHQKTLVLDANAGNYRRKIIAFVGGLDLCGGRYDTPAHHLFRTLDTIHKDDFHNPNFKKVDNQGPREPWHDLHSKIDSPAAYDVLANFVERWLKALKWHERKIIGKSSDDTLLNLENIPEIYLDDAPYMSDNDPESWDVQVFRSIDSNSAKGFPKDPREASPKKLFCGKNVLIDMSIHTAYVNAIRAAQHFIYIENQYFLGSSFNWDSNKDTGTNNLIPIEIALKIANKIKANQRFAAYIVIPMWPEGNPTGPTTQRILYWQKKTMQMMYETIYRALKEAGLEDKYEPQDYLNFFCLGNRESLDRMTPGENYASSSAQENARKSRRFMIYVHSKGMIVDDEYVIIGSANINQRSLDGTVDTEIAMGAYQPQYTWTRRQSAPHGQIYGYRMSLWAEHTGTTEEIFNQPQSLECVQRVRTMGELNWKQYVADEVTEMRGHLLKYPLKVDKMGKVTPLPDSEIFPDLGGEIGGSPLPLSGCKNLEYLFAEMGSIFGVHETLTK</sequence>
<dbReference type="EC" id="3.1.4.4" evidence="4"/>
<dbReference type="GO" id="GO:0005886">
    <property type="term" value="C:plasma membrane"/>
    <property type="evidence" value="ECO:0007669"/>
    <property type="project" value="TreeGrafter"/>
</dbReference>
<feature type="compositionally biased region" description="Pro residues" evidence="12">
    <location>
        <begin position="1"/>
        <end position="26"/>
    </location>
</feature>
<dbReference type="PANTHER" id="PTHR18896">
    <property type="entry name" value="PHOSPHOLIPASE D"/>
    <property type="match status" value="1"/>
</dbReference>
<dbReference type="Pfam" id="PF00168">
    <property type="entry name" value="C2"/>
    <property type="match status" value="1"/>
</dbReference>
<keyword evidence="7" id="KW-0378">Hydrolase</keyword>
<dbReference type="GO" id="GO:0004630">
    <property type="term" value="F:phospholipase D activity"/>
    <property type="evidence" value="ECO:0007669"/>
    <property type="project" value="UniProtKB-EC"/>
</dbReference>
<evidence type="ECO:0000256" key="7">
    <source>
        <dbReference type="ARBA" id="ARBA00022801"/>
    </source>
</evidence>
<dbReference type="Pfam" id="PF12357">
    <property type="entry name" value="PLD_C"/>
    <property type="match status" value="1"/>
</dbReference>
<comment type="caution">
    <text evidence="15">The sequence shown here is derived from an EMBL/GenBank/DDBJ whole genome shotgun (WGS) entry which is preliminary data.</text>
</comment>
<proteinExistence type="inferred from homology"/>
<feature type="domain" description="C2" evidence="13">
    <location>
        <begin position="149"/>
        <end position="278"/>
    </location>
</feature>
<dbReference type="SMART" id="SM00155">
    <property type="entry name" value="PLDc"/>
    <property type="match status" value="2"/>
</dbReference>
<dbReference type="InterPro" id="IPR015679">
    <property type="entry name" value="PLipase_D_fam"/>
</dbReference>
<feature type="region of interest" description="Disordered" evidence="12">
    <location>
        <begin position="1"/>
        <end position="144"/>
    </location>
</feature>
<dbReference type="PROSITE" id="PS50004">
    <property type="entry name" value="C2"/>
    <property type="match status" value="1"/>
</dbReference>
<dbReference type="AlphaFoldDB" id="A0A9Q0CBY0"/>
<comment type="catalytic activity">
    <reaction evidence="1">
        <text>a 1,2-diacyl-sn-glycero-3-phosphocholine + H2O = a 1,2-diacyl-sn-glycero-3-phosphate + choline + H(+)</text>
        <dbReference type="Rhea" id="RHEA:14445"/>
        <dbReference type="ChEBI" id="CHEBI:15354"/>
        <dbReference type="ChEBI" id="CHEBI:15377"/>
        <dbReference type="ChEBI" id="CHEBI:15378"/>
        <dbReference type="ChEBI" id="CHEBI:57643"/>
        <dbReference type="ChEBI" id="CHEBI:58608"/>
        <dbReference type="EC" id="3.1.4.4"/>
    </reaction>
</comment>
<evidence type="ECO:0000256" key="4">
    <source>
        <dbReference type="ARBA" id="ARBA00012027"/>
    </source>
</evidence>
<keyword evidence="10" id="KW-0443">Lipid metabolism</keyword>
<evidence type="ECO:0000256" key="12">
    <source>
        <dbReference type="SAM" id="MobiDB-lite"/>
    </source>
</evidence>
<dbReference type="Proteomes" id="UP001151287">
    <property type="component" value="Unassembled WGS sequence"/>
</dbReference>
<keyword evidence="5" id="KW-0479">Metal-binding</keyword>
<reference evidence="15" key="1">
    <citation type="journal article" date="2022" name="Cell">
        <title>Repeat-based holocentromeres influence genome architecture and karyotype evolution.</title>
        <authorList>
            <person name="Hofstatter P.G."/>
            <person name="Thangavel G."/>
            <person name="Lux T."/>
            <person name="Neumann P."/>
            <person name="Vondrak T."/>
            <person name="Novak P."/>
            <person name="Zhang M."/>
            <person name="Costa L."/>
            <person name="Castellani M."/>
            <person name="Scott A."/>
            <person name="Toegelov H."/>
            <person name="Fuchs J."/>
            <person name="Mata-Sucre Y."/>
            <person name="Dias Y."/>
            <person name="Vanzela A.L.L."/>
            <person name="Huettel B."/>
            <person name="Almeida C.C.S."/>
            <person name="Simkova H."/>
            <person name="Souza G."/>
            <person name="Pedrosa-Harand A."/>
            <person name="Macas J."/>
            <person name="Mayer K.F.X."/>
            <person name="Houben A."/>
            <person name="Marques A."/>
        </authorList>
    </citation>
    <scope>NUCLEOTIDE SEQUENCE</scope>
    <source>
        <strain evidence="15">RhyBre1mFocal</strain>
    </source>
</reference>
<dbReference type="OrthoDB" id="14911at2759"/>
<name>A0A9Q0CBY0_9POAL</name>
<dbReference type="GO" id="GO:0009395">
    <property type="term" value="P:phospholipid catabolic process"/>
    <property type="evidence" value="ECO:0007669"/>
    <property type="project" value="TreeGrafter"/>
</dbReference>
<dbReference type="Gene3D" id="2.60.40.150">
    <property type="entry name" value="C2 domain"/>
    <property type="match status" value="1"/>
</dbReference>
<feature type="compositionally biased region" description="Low complexity" evidence="12">
    <location>
        <begin position="131"/>
        <end position="144"/>
    </location>
</feature>
<dbReference type="EMBL" id="JAMQYH010000004">
    <property type="protein sequence ID" value="KAJ1691073.1"/>
    <property type="molecule type" value="Genomic_DNA"/>
</dbReference>
<evidence type="ECO:0000256" key="11">
    <source>
        <dbReference type="ARBA" id="ARBA00056354"/>
    </source>
</evidence>
<keyword evidence="6" id="KW-0677">Repeat</keyword>
<dbReference type="InterPro" id="IPR000008">
    <property type="entry name" value="C2_dom"/>
</dbReference>
<evidence type="ECO:0000259" key="14">
    <source>
        <dbReference type="PROSITE" id="PS50035"/>
    </source>
</evidence>
<dbReference type="SUPFAM" id="SSF49562">
    <property type="entry name" value="C2 domain (Calcium/lipid-binding domain, CaLB)"/>
    <property type="match status" value="1"/>
</dbReference>
<dbReference type="SMART" id="SM00239">
    <property type="entry name" value="C2"/>
    <property type="match status" value="1"/>
</dbReference>
<gene>
    <name evidence="15" type="ORF">LUZ63_015228</name>
</gene>
<evidence type="ECO:0000256" key="1">
    <source>
        <dbReference type="ARBA" id="ARBA00000798"/>
    </source>
</evidence>
<dbReference type="InterPro" id="IPR001736">
    <property type="entry name" value="PLipase_D/transphosphatidylase"/>
</dbReference>
<dbReference type="FunFam" id="3.30.870.10:FF:000025">
    <property type="entry name" value="Phospholipase D delta"/>
    <property type="match status" value="1"/>
</dbReference>
<evidence type="ECO:0000256" key="8">
    <source>
        <dbReference type="ARBA" id="ARBA00022837"/>
    </source>
</evidence>
<feature type="compositionally biased region" description="Low complexity" evidence="12">
    <location>
        <begin position="56"/>
        <end position="66"/>
    </location>
</feature>
<dbReference type="Pfam" id="PF00614">
    <property type="entry name" value="PLDc"/>
    <property type="match status" value="1"/>
</dbReference>
<organism evidence="15 16">
    <name type="scientific">Rhynchospora breviuscula</name>
    <dbReference type="NCBI Taxonomy" id="2022672"/>
    <lineage>
        <taxon>Eukaryota</taxon>
        <taxon>Viridiplantae</taxon>
        <taxon>Streptophyta</taxon>
        <taxon>Embryophyta</taxon>
        <taxon>Tracheophyta</taxon>
        <taxon>Spermatophyta</taxon>
        <taxon>Magnoliopsida</taxon>
        <taxon>Liliopsida</taxon>
        <taxon>Poales</taxon>
        <taxon>Cyperaceae</taxon>
        <taxon>Cyperoideae</taxon>
        <taxon>Rhynchosporeae</taxon>
        <taxon>Rhynchospora</taxon>
    </lineage>
</organism>
<keyword evidence="8" id="KW-0106">Calcium</keyword>
<evidence type="ECO:0000256" key="10">
    <source>
        <dbReference type="ARBA" id="ARBA00023098"/>
    </source>
</evidence>
<evidence type="ECO:0000256" key="3">
    <source>
        <dbReference type="ARBA" id="ARBA00010683"/>
    </source>
</evidence>
<dbReference type="InterPro" id="IPR035892">
    <property type="entry name" value="C2_domain_sf"/>
</dbReference>
<accession>A0A9Q0CBY0</accession>
<comment type="function">
    <text evidence="11">Hydrolyzes glycerol-phospholipids at the terminal phosphodiesteric bond. Plays an important role in various cellular processes.</text>
</comment>
<dbReference type="InterPro" id="IPR024632">
    <property type="entry name" value="PLipase_D_C"/>
</dbReference>
<dbReference type="SUPFAM" id="SSF56024">
    <property type="entry name" value="Phospholipase D/nuclease"/>
    <property type="match status" value="2"/>
</dbReference>
<dbReference type="SUPFAM" id="SSF81995">
    <property type="entry name" value="beta-sandwich domain of Sec23/24"/>
    <property type="match status" value="1"/>
</dbReference>
<evidence type="ECO:0000256" key="9">
    <source>
        <dbReference type="ARBA" id="ARBA00022963"/>
    </source>
</evidence>
<keyword evidence="9" id="KW-0442">Lipid degradation</keyword>
<evidence type="ECO:0000256" key="6">
    <source>
        <dbReference type="ARBA" id="ARBA00022737"/>
    </source>
</evidence>
<dbReference type="GO" id="GO:0046872">
    <property type="term" value="F:metal ion binding"/>
    <property type="evidence" value="ECO:0007669"/>
    <property type="project" value="UniProtKB-KW"/>
</dbReference>
<dbReference type="Gene3D" id="3.30.870.10">
    <property type="entry name" value="Endonuclease Chain A"/>
    <property type="match status" value="2"/>
</dbReference>
<feature type="domain" description="PLD phosphodiesterase" evidence="14">
    <location>
        <begin position="805"/>
        <end position="832"/>
    </location>
</feature>
<comment type="similarity">
    <text evidence="3">Belongs to the phospholipase D family. C2-PLD subfamily.</text>
</comment>